<name>A0A6I2MRB4_9FLAO</name>
<dbReference type="OrthoDB" id="1139121at2"/>
<evidence type="ECO:0000313" key="1">
    <source>
        <dbReference type="EMBL" id="MRX66188.1"/>
    </source>
</evidence>
<protein>
    <submittedName>
        <fullName evidence="1">Uncharacterized protein</fullName>
    </submittedName>
</protein>
<sequence>MKAKNQIYRYLEWKSPEEMHQTSLDWISELKFVKDEQMFLNDLVKSYTLQITSSGMYDESRELVTAISNSEVEAEKLLKKAKIHENQLSIMVDDIDQPKMEKAYTESHRDMIFAIDNYLADYRKLKGSLFQMISKVMKKEKQKRLLN</sequence>
<keyword evidence="2" id="KW-1185">Reference proteome</keyword>
<dbReference type="AlphaFoldDB" id="A0A6I2MRB4"/>
<evidence type="ECO:0000313" key="2">
    <source>
        <dbReference type="Proteomes" id="UP000443153"/>
    </source>
</evidence>
<organism evidence="1 2">
    <name type="scientific">Maribacter luteus</name>
    <dbReference type="NCBI Taxonomy" id="2594478"/>
    <lineage>
        <taxon>Bacteria</taxon>
        <taxon>Pseudomonadati</taxon>
        <taxon>Bacteroidota</taxon>
        <taxon>Flavobacteriia</taxon>
        <taxon>Flavobacteriales</taxon>
        <taxon>Flavobacteriaceae</taxon>
        <taxon>Maribacter</taxon>
    </lineage>
</organism>
<reference evidence="1 2" key="1">
    <citation type="submission" date="2019-11" db="EMBL/GenBank/DDBJ databases">
        <title>Maribacter lutea sp. nov., a marine bacterium isolated from intertidal sand.</title>
        <authorList>
            <person name="Liu A."/>
        </authorList>
    </citation>
    <scope>NUCLEOTIDE SEQUENCE [LARGE SCALE GENOMIC DNA]</scope>
    <source>
        <strain evidence="1 2">RZ05</strain>
    </source>
</reference>
<proteinExistence type="predicted"/>
<comment type="caution">
    <text evidence="1">The sequence shown here is derived from an EMBL/GenBank/DDBJ whole genome shotgun (WGS) entry which is preliminary data.</text>
</comment>
<dbReference type="EMBL" id="WKJH01000030">
    <property type="protein sequence ID" value="MRX66188.1"/>
    <property type="molecule type" value="Genomic_DNA"/>
</dbReference>
<gene>
    <name evidence="1" type="ORF">GJ691_18695</name>
</gene>
<accession>A0A6I2MRB4</accession>
<dbReference type="RefSeq" id="WP_154369750.1">
    <property type="nucleotide sequence ID" value="NZ_WKJH01000030.1"/>
</dbReference>
<dbReference type="Proteomes" id="UP000443153">
    <property type="component" value="Unassembled WGS sequence"/>
</dbReference>